<accession>A0A418PVM5</accession>
<organism evidence="2 3">
    <name type="scientific">Algoriphagus lacus</name>
    <dbReference type="NCBI Taxonomy" id="2056311"/>
    <lineage>
        <taxon>Bacteria</taxon>
        <taxon>Pseudomonadati</taxon>
        <taxon>Bacteroidota</taxon>
        <taxon>Cytophagia</taxon>
        <taxon>Cytophagales</taxon>
        <taxon>Cyclobacteriaceae</taxon>
        <taxon>Algoriphagus</taxon>
    </lineage>
</organism>
<evidence type="ECO:0008006" key="4">
    <source>
        <dbReference type="Google" id="ProtNLM"/>
    </source>
</evidence>
<dbReference type="EMBL" id="QXML01000001">
    <property type="protein sequence ID" value="RIW18230.1"/>
    <property type="molecule type" value="Genomic_DNA"/>
</dbReference>
<proteinExistence type="predicted"/>
<evidence type="ECO:0000313" key="2">
    <source>
        <dbReference type="EMBL" id="RIW18230.1"/>
    </source>
</evidence>
<feature type="transmembrane region" description="Helical" evidence="1">
    <location>
        <begin position="30"/>
        <end position="50"/>
    </location>
</feature>
<sequence length="75" mass="8755">MKNYHSAVGIVTGVLILFVTLIQFNIAQPVIWSIFLAGPFLILWMVWAVLSAPVEIKEKFEDQWYQDRSDLKRME</sequence>
<keyword evidence="1" id="KW-0812">Transmembrane</keyword>
<keyword evidence="1" id="KW-0472">Membrane</keyword>
<gene>
    <name evidence="2" type="ORF">D0X99_00580</name>
</gene>
<protein>
    <recommendedName>
        <fullName evidence="4">2TM domain-containing protein</fullName>
    </recommendedName>
</protein>
<dbReference type="Proteomes" id="UP000283522">
    <property type="component" value="Unassembled WGS sequence"/>
</dbReference>
<reference evidence="2 3" key="1">
    <citation type="submission" date="2018-09" db="EMBL/GenBank/DDBJ databases">
        <authorList>
            <person name="Wang X."/>
            <person name="Du Z."/>
        </authorList>
    </citation>
    <scope>NUCLEOTIDE SEQUENCE [LARGE SCALE GENOMIC DNA]</scope>
    <source>
        <strain evidence="2 3">N3</strain>
    </source>
</reference>
<name>A0A418PVM5_9BACT</name>
<keyword evidence="1" id="KW-1133">Transmembrane helix</keyword>
<feature type="transmembrane region" description="Helical" evidence="1">
    <location>
        <begin position="7"/>
        <end position="24"/>
    </location>
</feature>
<comment type="caution">
    <text evidence="2">The sequence shown here is derived from an EMBL/GenBank/DDBJ whole genome shotgun (WGS) entry which is preliminary data.</text>
</comment>
<dbReference type="RefSeq" id="WP_119475708.1">
    <property type="nucleotide sequence ID" value="NZ_QXML01000001.1"/>
</dbReference>
<dbReference type="OrthoDB" id="964187at2"/>
<dbReference type="AlphaFoldDB" id="A0A418PVM5"/>
<evidence type="ECO:0000256" key="1">
    <source>
        <dbReference type="SAM" id="Phobius"/>
    </source>
</evidence>
<evidence type="ECO:0000313" key="3">
    <source>
        <dbReference type="Proteomes" id="UP000283522"/>
    </source>
</evidence>
<keyword evidence="3" id="KW-1185">Reference proteome</keyword>